<gene>
    <name evidence="2" type="ORF">BB558_002598</name>
</gene>
<dbReference type="Proteomes" id="UP000245591">
    <property type="component" value="Unassembled WGS sequence"/>
</dbReference>
<keyword evidence="3" id="KW-1185">Reference proteome</keyword>
<dbReference type="EMBL" id="MBFU01000191">
    <property type="protein sequence ID" value="PWA01313.1"/>
    <property type="molecule type" value="Genomic_DNA"/>
</dbReference>
<evidence type="ECO:0000256" key="1">
    <source>
        <dbReference type="SAM" id="MobiDB-lite"/>
    </source>
</evidence>
<sequence length="364" mass="41206">MSELAIDQNQVAKASTALMTYLKKNREVPKNQLFEDEVLEKDIFLVVGTKTVSSKLKLKPIRIPLKTPIFSEETSVCLITKDPSTEYVKKAKSGGLKFVEQVLGVSELKKQYKPYEAKRMLLESHQLFMVDDRVLPALPKLVGSKFFQKKKQPVPVNLATNEFTKEIKKALSSTYFHFSRGTTLSIKIGSTRMTSEQLCENILHALPYIIKRIPKNSKNVKMLAIKSSDSVALPIYNDIEQIKKRKQSSSEETTLDTQVSTDENTKEKQPKKAKVETKQEAAKKEAKVVEAKQEPKKDSKVVETKKEPTKKTKVVEDKQEATKVVEAKEPKEEPVEKTIEETKATANTPKKKKKQSKAKKALKK</sequence>
<evidence type="ECO:0000313" key="2">
    <source>
        <dbReference type="EMBL" id="PWA01313.1"/>
    </source>
</evidence>
<feature type="compositionally biased region" description="Basic and acidic residues" evidence="1">
    <location>
        <begin position="263"/>
        <end position="343"/>
    </location>
</feature>
<feature type="compositionally biased region" description="Polar residues" evidence="1">
    <location>
        <begin position="250"/>
        <end position="262"/>
    </location>
</feature>
<organism evidence="2 3">
    <name type="scientific">Smittium angustum</name>
    <dbReference type="NCBI Taxonomy" id="133377"/>
    <lineage>
        <taxon>Eukaryota</taxon>
        <taxon>Fungi</taxon>
        <taxon>Fungi incertae sedis</taxon>
        <taxon>Zoopagomycota</taxon>
        <taxon>Kickxellomycotina</taxon>
        <taxon>Harpellomycetes</taxon>
        <taxon>Harpellales</taxon>
        <taxon>Legeriomycetaceae</taxon>
        <taxon>Smittium</taxon>
    </lineage>
</organism>
<dbReference type="Pfam" id="PF00687">
    <property type="entry name" value="Ribosomal_L1"/>
    <property type="match status" value="1"/>
</dbReference>
<accession>A0A2U1J8M0</accession>
<feature type="compositionally biased region" description="Basic residues" evidence="1">
    <location>
        <begin position="349"/>
        <end position="364"/>
    </location>
</feature>
<dbReference type="CDD" id="cd00403">
    <property type="entry name" value="Ribosomal_L1"/>
    <property type="match status" value="1"/>
</dbReference>
<reference evidence="2 3" key="1">
    <citation type="journal article" date="2018" name="MBio">
        <title>Comparative Genomics Reveals the Core Gene Toolbox for the Fungus-Insect Symbiosis.</title>
        <authorList>
            <person name="Wang Y."/>
            <person name="Stata M."/>
            <person name="Wang W."/>
            <person name="Stajich J.E."/>
            <person name="White M.M."/>
            <person name="Moncalvo J.M."/>
        </authorList>
    </citation>
    <scope>NUCLEOTIDE SEQUENCE [LARGE SCALE GENOMIC DNA]</scope>
    <source>
        <strain evidence="2 3">AUS-126-30</strain>
    </source>
</reference>
<dbReference type="InterPro" id="IPR016095">
    <property type="entry name" value="Ribosomal_uL1_3-a/b-sand"/>
</dbReference>
<dbReference type="Gene3D" id="3.40.50.790">
    <property type="match status" value="1"/>
</dbReference>
<comment type="caution">
    <text evidence="2">The sequence shown here is derived from an EMBL/GenBank/DDBJ whole genome shotgun (WGS) entry which is preliminary data.</text>
</comment>
<proteinExistence type="predicted"/>
<dbReference type="SUPFAM" id="SSF56808">
    <property type="entry name" value="Ribosomal protein L1"/>
    <property type="match status" value="1"/>
</dbReference>
<dbReference type="InterPro" id="IPR028364">
    <property type="entry name" value="Ribosomal_uL1/biogenesis"/>
</dbReference>
<dbReference type="AlphaFoldDB" id="A0A2U1J8M0"/>
<evidence type="ECO:0008006" key="4">
    <source>
        <dbReference type="Google" id="ProtNLM"/>
    </source>
</evidence>
<dbReference type="InterPro" id="IPR023674">
    <property type="entry name" value="Ribosomal_uL1-like"/>
</dbReference>
<feature type="region of interest" description="Disordered" evidence="1">
    <location>
        <begin position="243"/>
        <end position="364"/>
    </location>
</feature>
<protein>
    <recommendedName>
        <fullName evidence="4">Ribosomal protein L1</fullName>
    </recommendedName>
</protein>
<evidence type="ECO:0000313" key="3">
    <source>
        <dbReference type="Proteomes" id="UP000245591"/>
    </source>
</evidence>
<name>A0A2U1J8M0_SMIAN</name>